<sequence length="163" mass="18580">MKHTQGFSFKYKVTSDSAKIVIRDTGLKIVISTIKQQNNENFLTATAEETSTWPSGNHRYQLLDDSGVLEEGDFEVTKNFLLTDEDTCIKSKNELYLEAIEATIAGKATAAQSSMSVGDKSIQYMSVDELLKLREYFKAKVEQEQNKYSANNRGRIKYVWQMR</sequence>
<accession>A0A8S5N661</accession>
<name>A0A8S5N661_9CAUD</name>
<dbReference type="EMBL" id="BK015080">
    <property type="protein sequence ID" value="DAD90237.1"/>
    <property type="molecule type" value="Genomic_DNA"/>
</dbReference>
<proteinExistence type="predicted"/>
<protein>
    <submittedName>
        <fullName evidence="1">Uncharacterized protein</fullName>
    </submittedName>
</protein>
<reference evidence="1" key="1">
    <citation type="journal article" date="2021" name="Proc. Natl. Acad. Sci. U.S.A.">
        <title>A Catalog of Tens of Thousands of Viruses from Human Metagenomes Reveals Hidden Associations with Chronic Diseases.</title>
        <authorList>
            <person name="Tisza M.J."/>
            <person name="Buck C.B."/>
        </authorList>
    </citation>
    <scope>NUCLEOTIDE SEQUENCE</scope>
    <source>
        <strain evidence="1">Ct8ME27</strain>
    </source>
</reference>
<evidence type="ECO:0000313" key="1">
    <source>
        <dbReference type="EMBL" id="DAD90237.1"/>
    </source>
</evidence>
<organism evidence="1">
    <name type="scientific">Myoviridae sp. ct8ME27</name>
    <dbReference type="NCBI Taxonomy" id="2826622"/>
    <lineage>
        <taxon>Viruses</taxon>
        <taxon>Duplodnaviria</taxon>
        <taxon>Heunggongvirae</taxon>
        <taxon>Uroviricota</taxon>
        <taxon>Caudoviricetes</taxon>
    </lineage>
</organism>